<dbReference type="PROSITE" id="PS50850">
    <property type="entry name" value="MFS"/>
    <property type="match status" value="1"/>
</dbReference>
<dbReference type="Gene3D" id="1.20.1720.10">
    <property type="entry name" value="Multidrug resistance protein D"/>
    <property type="match status" value="1"/>
</dbReference>
<evidence type="ECO:0000256" key="6">
    <source>
        <dbReference type="ARBA" id="ARBA00023136"/>
    </source>
</evidence>
<keyword evidence="11" id="KW-1185">Reference proteome</keyword>
<feature type="transmembrane region" description="Helical" evidence="8">
    <location>
        <begin position="284"/>
        <end position="303"/>
    </location>
</feature>
<comment type="subcellular location">
    <subcellularLocation>
        <location evidence="1">Cell membrane</location>
        <topology evidence="1">Multi-pass membrane protein</topology>
    </subcellularLocation>
</comment>
<keyword evidence="6 8" id="KW-0472">Membrane</keyword>
<dbReference type="KEGG" id="dtm:BJL86_0017"/>
<feature type="domain" description="Major facilitator superfamily (MFS) profile" evidence="9">
    <location>
        <begin position="26"/>
        <end position="479"/>
    </location>
</feature>
<dbReference type="InterPro" id="IPR036259">
    <property type="entry name" value="MFS_trans_sf"/>
</dbReference>
<evidence type="ECO:0000256" key="8">
    <source>
        <dbReference type="SAM" id="Phobius"/>
    </source>
</evidence>
<evidence type="ECO:0000256" key="1">
    <source>
        <dbReference type="ARBA" id="ARBA00004651"/>
    </source>
</evidence>
<dbReference type="PANTHER" id="PTHR42718">
    <property type="entry name" value="MAJOR FACILITATOR SUPERFAMILY MULTIDRUG TRANSPORTER MFSC"/>
    <property type="match status" value="1"/>
</dbReference>
<dbReference type="Pfam" id="PF07690">
    <property type="entry name" value="MFS_1"/>
    <property type="match status" value="1"/>
</dbReference>
<dbReference type="CDD" id="cd17321">
    <property type="entry name" value="MFS_MMR_MDR_like"/>
    <property type="match status" value="1"/>
</dbReference>
<feature type="transmembrane region" description="Helical" evidence="8">
    <location>
        <begin position="348"/>
        <end position="367"/>
    </location>
</feature>
<feature type="compositionally biased region" description="Polar residues" evidence="7">
    <location>
        <begin position="1"/>
        <end position="13"/>
    </location>
</feature>
<feature type="transmembrane region" description="Helical" evidence="8">
    <location>
        <begin position="179"/>
        <end position="201"/>
    </location>
</feature>
<feature type="transmembrane region" description="Helical" evidence="8">
    <location>
        <begin position="323"/>
        <end position="341"/>
    </location>
</feature>
<keyword evidence="4 8" id="KW-0812">Transmembrane</keyword>
<dbReference type="GO" id="GO:0022857">
    <property type="term" value="F:transmembrane transporter activity"/>
    <property type="evidence" value="ECO:0007669"/>
    <property type="project" value="InterPro"/>
</dbReference>
<feature type="transmembrane region" description="Helical" evidence="8">
    <location>
        <begin position="373"/>
        <end position="396"/>
    </location>
</feature>
<feature type="transmembrane region" description="Helical" evidence="8">
    <location>
        <begin position="455"/>
        <end position="475"/>
    </location>
</feature>
<reference evidence="10 11" key="1">
    <citation type="submission" date="2016-06" db="EMBL/GenBank/DDBJ databases">
        <title>Complete genome sequence of a saline-alkali tolerant type strain Dietzia timorensis ID05-A0528T.</title>
        <authorList>
            <person name="Wu X."/>
        </authorList>
    </citation>
    <scope>NUCLEOTIDE SEQUENCE [LARGE SCALE GENOMIC DNA]</scope>
    <source>
        <strain evidence="10 11">ID05-A0528</strain>
    </source>
</reference>
<evidence type="ECO:0000256" key="4">
    <source>
        <dbReference type="ARBA" id="ARBA00022692"/>
    </source>
</evidence>
<feature type="transmembrane region" description="Helical" evidence="8">
    <location>
        <begin position="64"/>
        <end position="80"/>
    </location>
</feature>
<organism evidence="10 11">
    <name type="scientific">Dietzia timorensis</name>
    <dbReference type="NCBI Taxonomy" id="499555"/>
    <lineage>
        <taxon>Bacteria</taxon>
        <taxon>Bacillati</taxon>
        <taxon>Actinomycetota</taxon>
        <taxon>Actinomycetes</taxon>
        <taxon>Mycobacteriales</taxon>
        <taxon>Dietziaceae</taxon>
        <taxon>Dietzia</taxon>
    </lineage>
</organism>
<evidence type="ECO:0000256" key="7">
    <source>
        <dbReference type="SAM" id="MobiDB-lite"/>
    </source>
</evidence>
<evidence type="ECO:0000256" key="5">
    <source>
        <dbReference type="ARBA" id="ARBA00022989"/>
    </source>
</evidence>
<dbReference type="OrthoDB" id="4508689at2"/>
<dbReference type="PANTHER" id="PTHR42718:SF46">
    <property type="entry name" value="BLR6921 PROTEIN"/>
    <property type="match status" value="1"/>
</dbReference>
<feature type="transmembrane region" description="Helical" evidence="8">
    <location>
        <begin position="121"/>
        <end position="139"/>
    </location>
</feature>
<gene>
    <name evidence="10" type="ORF">BJL86_0017</name>
</gene>
<dbReference type="GO" id="GO:0005886">
    <property type="term" value="C:plasma membrane"/>
    <property type="evidence" value="ECO:0007669"/>
    <property type="project" value="UniProtKB-SubCell"/>
</dbReference>
<dbReference type="AlphaFoldDB" id="A0A173LGB1"/>
<dbReference type="PRINTS" id="PR01036">
    <property type="entry name" value="TCRTETB"/>
</dbReference>
<dbReference type="RefSeq" id="WP_082908495.1">
    <property type="nucleotide sequence ID" value="NZ_CP015961.1"/>
</dbReference>
<dbReference type="InterPro" id="IPR020846">
    <property type="entry name" value="MFS_dom"/>
</dbReference>
<evidence type="ECO:0000256" key="3">
    <source>
        <dbReference type="ARBA" id="ARBA00022475"/>
    </source>
</evidence>
<dbReference type="InterPro" id="IPR011701">
    <property type="entry name" value="MFS"/>
</dbReference>
<evidence type="ECO:0000256" key="2">
    <source>
        <dbReference type="ARBA" id="ARBA00022448"/>
    </source>
</evidence>
<accession>A0A173LGB1</accession>
<evidence type="ECO:0000259" key="9">
    <source>
        <dbReference type="PROSITE" id="PS50850"/>
    </source>
</evidence>
<feature type="transmembrane region" description="Helical" evidence="8">
    <location>
        <begin position="241"/>
        <end position="263"/>
    </location>
</feature>
<keyword evidence="3" id="KW-1003">Cell membrane</keyword>
<sequence>MGHDTPSSVTTRIPPSPARGATPGRALLAVCIVQFMVSLDLSVVNVGLPQISSALGFGGADVTWVIHAYALAFGGLLLLGGRLADLFGHRNVLVGGLALFAIASLVGGFATSAGWLLAARFAQGVGAAAAAPAALAALTQTFPSGRPRAKAFGAWSAMNAAGGALGVLIGGVLTEFAGWRWVLFVSVPMALVALVFARVGIAAKTRTTGSRHGTDLLGGALVTAGLLSVVFGILSTERSGWTSPFTLVPLALGVAFVAGFVVAERNARGEPLLRLGLLANRNVAGANIYNLMFGAAMASAFYFVSLYLQRVLGHGPARTGVEFLPFALAVVAGAALAVKASSRVDNRGLMILGGVVSALGFGAFGFISADGSFVVHVLGPSLVAGTGLGLCLGPVVSTATAGVDESERGVASGVLSSSRQIGAALGLAVLGTFAANRSARVDAAPADALAHGYSLGLLGAGAFFFLAVITALFLIPRGPAPADDPTTSGSRRHQ</sequence>
<evidence type="ECO:0000313" key="11">
    <source>
        <dbReference type="Proteomes" id="UP000186104"/>
    </source>
</evidence>
<keyword evidence="2" id="KW-0813">Transport</keyword>
<dbReference type="Proteomes" id="UP000186104">
    <property type="component" value="Chromosome"/>
</dbReference>
<evidence type="ECO:0000313" key="10">
    <source>
        <dbReference type="EMBL" id="ANI90829.1"/>
    </source>
</evidence>
<dbReference type="Gene3D" id="1.20.1250.20">
    <property type="entry name" value="MFS general substrate transporter like domains"/>
    <property type="match status" value="1"/>
</dbReference>
<feature type="region of interest" description="Disordered" evidence="7">
    <location>
        <begin position="1"/>
        <end position="20"/>
    </location>
</feature>
<proteinExistence type="predicted"/>
<feature type="transmembrane region" description="Helical" evidence="8">
    <location>
        <begin position="213"/>
        <end position="235"/>
    </location>
</feature>
<dbReference type="SUPFAM" id="SSF103473">
    <property type="entry name" value="MFS general substrate transporter"/>
    <property type="match status" value="1"/>
</dbReference>
<feature type="transmembrane region" description="Helical" evidence="8">
    <location>
        <begin position="92"/>
        <end position="115"/>
    </location>
</feature>
<dbReference type="STRING" id="499555.BJL86_0017"/>
<protein>
    <submittedName>
        <fullName evidence="10">Cephamycin export protein CmcT</fullName>
    </submittedName>
</protein>
<name>A0A173LGB1_9ACTN</name>
<keyword evidence="5 8" id="KW-1133">Transmembrane helix</keyword>
<dbReference type="EMBL" id="CP015961">
    <property type="protein sequence ID" value="ANI90829.1"/>
    <property type="molecule type" value="Genomic_DNA"/>
</dbReference>
<feature type="transmembrane region" description="Helical" evidence="8">
    <location>
        <begin position="151"/>
        <end position="173"/>
    </location>
</feature>